<dbReference type="EMBL" id="LR796429">
    <property type="protein sequence ID" value="CAB4144678.1"/>
    <property type="molecule type" value="Genomic_DNA"/>
</dbReference>
<name>A0A6J5MDA1_9CAUD</name>
<organism evidence="1">
    <name type="scientific">uncultured Caudovirales phage</name>
    <dbReference type="NCBI Taxonomy" id="2100421"/>
    <lineage>
        <taxon>Viruses</taxon>
        <taxon>Duplodnaviria</taxon>
        <taxon>Heunggongvirae</taxon>
        <taxon>Uroviricota</taxon>
        <taxon>Caudoviricetes</taxon>
        <taxon>Peduoviridae</taxon>
        <taxon>Maltschvirus</taxon>
        <taxon>Maltschvirus maltsch</taxon>
    </lineage>
</organism>
<gene>
    <name evidence="1" type="ORF">UFOVP470_50</name>
</gene>
<proteinExistence type="predicted"/>
<accession>A0A6J5MDA1</accession>
<reference evidence="1" key="1">
    <citation type="submission" date="2020-04" db="EMBL/GenBank/DDBJ databases">
        <authorList>
            <person name="Chiriac C."/>
            <person name="Salcher M."/>
            <person name="Ghai R."/>
            <person name="Kavagutti S V."/>
        </authorList>
    </citation>
    <scope>NUCLEOTIDE SEQUENCE</scope>
</reference>
<sequence length="126" mass="14320">MHLKGLAISADTRRIMFILSQIKDIKVFGADSPTMRYVHVYMFVYDKLSDEALSNAQTADAKAKHSYVWQLSAAKNNRSYVLRLQKSTGIWVGRLRCRSAFRRDVPAKLLPALIAYYALHGGERLS</sequence>
<protein>
    <submittedName>
        <fullName evidence="1">Uncharacterized protein</fullName>
    </submittedName>
</protein>
<evidence type="ECO:0000313" key="1">
    <source>
        <dbReference type="EMBL" id="CAB4144678.1"/>
    </source>
</evidence>